<comment type="caution">
    <text evidence="1">The sequence shown here is derived from an EMBL/GenBank/DDBJ whole genome shotgun (WGS) entry which is preliminary data.</text>
</comment>
<proteinExistence type="predicted"/>
<organism evidence="1 2">
    <name type="scientific">Mycena rosella</name>
    <name type="common">Pink bonnet</name>
    <name type="synonym">Agaricus rosellus</name>
    <dbReference type="NCBI Taxonomy" id="1033263"/>
    <lineage>
        <taxon>Eukaryota</taxon>
        <taxon>Fungi</taxon>
        <taxon>Dikarya</taxon>
        <taxon>Basidiomycota</taxon>
        <taxon>Agaricomycotina</taxon>
        <taxon>Agaricomycetes</taxon>
        <taxon>Agaricomycetidae</taxon>
        <taxon>Agaricales</taxon>
        <taxon>Marasmiineae</taxon>
        <taxon>Mycenaceae</taxon>
        <taxon>Mycena</taxon>
    </lineage>
</organism>
<sequence>MSPLAPKPTPIRELLSRTLPASKRVRLLSIPDTGHPFCMQLVPVSTSSRGVLG</sequence>
<name>A0AAD7GSK3_MYCRO</name>
<dbReference type="EMBL" id="JARKIE010000010">
    <property type="protein sequence ID" value="KAJ7704385.1"/>
    <property type="molecule type" value="Genomic_DNA"/>
</dbReference>
<dbReference type="Proteomes" id="UP001221757">
    <property type="component" value="Unassembled WGS sequence"/>
</dbReference>
<protein>
    <submittedName>
        <fullName evidence="1">Uncharacterized protein</fullName>
    </submittedName>
</protein>
<evidence type="ECO:0000313" key="1">
    <source>
        <dbReference type="EMBL" id="KAJ7704385.1"/>
    </source>
</evidence>
<evidence type="ECO:0000313" key="2">
    <source>
        <dbReference type="Proteomes" id="UP001221757"/>
    </source>
</evidence>
<dbReference type="AlphaFoldDB" id="A0AAD7GSK3"/>
<reference evidence="1" key="1">
    <citation type="submission" date="2023-03" db="EMBL/GenBank/DDBJ databases">
        <title>Massive genome expansion in bonnet fungi (Mycena s.s.) driven by repeated elements and novel gene families across ecological guilds.</title>
        <authorList>
            <consortium name="Lawrence Berkeley National Laboratory"/>
            <person name="Harder C.B."/>
            <person name="Miyauchi S."/>
            <person name="Viragh M."/>
            <person name="Kuo A."/>
            <person name="Thoen E."/>
            <person name="Andreopoulos B."/>
            <person name="Lu D."/>
            <person name="Skrede I."/>
            <person name="Drula E."/>
            <person name="Henrissat B."/>
            <person name="Morin E."/>
            <person name="Kohler A."/>
            <person name="Barry K."/>
            <person name="LaButti K."/>
            <person name="Morin E."/>
            <person name="Salamov A."/>
            <person name="Lipzen A."/>
            <person name="Mereny Z."/>
            <person name="Hegedus B."/>
            <person name="Baldrian P."/>
            <person name="Stursova M."/>
            <person name="Weitz H."/>
            <person name="Taylor A."/>
            <person name="Grigoriev I.V."/>
            <person name="Nagy L.G."/>
            <person name="Martin F."/>
            <person name="Kauserud H."/>
        </authorList>
    </citation>
    <scope>NUCLEOTIDE SEQUENCE</scope>
    <source>
        <strain evidence="1">CBHHK067</strain>
    </source>
</reference>
<accession>A0AAD7GSK3</accession>
<gene>
    <name evidence="1" type="ORF">B0H17DRAFT_1039487</name>
</gene>
<keyword evidence="2" id="KW-1185">Reference proteome</keyword>